<dbReference type="Proteomes" id="UP000276133">
    <property type="component" value="Unassembled WGS sequence"/>
</dbReference>
<proteinExistence type="predicted"/>
<gene>
    <name evidence="1" type="ORF">BpHYR1_032390</name>
</gene>
<accession>A0A3M7PFB3</accession>
<comment type="caution">
    <text evidence="1">The sequence shown here is derived from an EMBL/GenBank/DDBJ whole genome shotgun (WGS) entry which is preliminary data.</text>
</comment>
<keyword evidence="2" id="KW-1185">Reference proteome</keyword>
<evidence type="ECO:0000313" key="2">
    <source>
        <dbReference type="Proteomes" id="UP000276133"/>
    </source>
</evidence>
<evidence type="ECO:0000313" key="1">
    <source>
        <dbReference type="EMBL" id="RMZ97732.1"/>
    </source>
</evidence>
<dbReference type="EMBL" id="REGN01011231">
    <property type="protein sequence ID" value="RMZ97732.1"/>
    <property type="molecule type" value="Genomic_DNA"/>
</dbReference>
<dbReference type="AlphaFoldDB" id="A0A3M7PFB3"/>
<reference evidence="1 2" key="1">
    <citation type="journal article" date="2018" name="Sci. Rep.">
        <title>Genomic signatures of local adaptation to the degree of environmental predictability in rotifers.</title>
        <authorList>
            <person name="Franch-Gras L."/>
            <person name="Hahn C."/>
            <person name="Garcia-Roger E.M."/>
            <person name="Carmona M.J."/>
            <person name="Serra M."/>
            <person name="Gomez A."/>
        </authorList>
    </citation>
    <scope>NUCLEOTIDE SEQUENCE [LARGE SCALE GENOMIC DNA]</scope>
    <source>
        <strain evidence="1">HYR1</strain>
    </source>
</reference>
<organism evidence="1 2">
    <name type="scientific">Brachionus plicatilis</name>
    <name type="common">Marine rotifer</name>
    <name type="synonym">Brachionus muelleri</name>
    <dbReference type="NCBI Taxonomy" id="10195"/>
    <lineage>
        <taxon>Eukaryota</taxon>
        <taxon>Metazoa</taxon>
        <taxon>Spiralia</taxon>
        <taxon>Gnathifera</taxon>
        <taxon>Rotifera</taxon>
        <taxon>Eurotatoria</taxon>
        <taxon>Monogononta</taxon>
        <taxon>Pseudotrocha</taxon>
        <taxon>Ploima</taxon>
        <taxon>Brachionidae</taxon>
        <taxon>Brachionus</taxon>
    </lineage>
</organism>
<protein>
    <submittedName>
        <fullName evidence="1">Uncharacterized protein</fullName>
    </submittedName>
</protein>
<sequence length="93" mass="11272">MILFQKIKKYLKIIDHELLDNLELIINNKRNRAMTIQMGDENLPKQMQLYNFLKEQLFYKAISFSKTIKFLGLFFDEDFSFKKRSKESSIITW</sequence>
<name>A0A3M7PFB3_BRAPC</name>